<keyword evidence="4" id="KW-0808">Transferase</keyword>
<dbReference type="EMBL" id="CAUJNA010002546">
    <property type="protein sequence ID" value="CAJ1393342.1"/>
    <property type="molecule type" value="Genomic_DNA"/>
</dbReference>
<gene>
    <name evidence="13" type="ORF">EVOR1521_LOCUS18233</name>
</gene>
<dbReference type="PROSITE" id="PS00933">
    <property type="entry name" value="FGGY_KINASES_1"/>
    <property type="match status" value="1"/>
</dbReference>
<dbReference type="GO" id="GO:0004370">
    <property type="term" value="F:glycerol kinase activity"/>
    <property type="evidence" value="ECO:0007669"/>
    <property type="project" value="UniProtKB-EC"/>
</dbReference>
<accession>A0AA36ITQ7</accession>
<evidence type="ECO:0000256" key="8">
    <source>
        <dbReference type="ARBA" id="ARBA00022840"/>
    </source>
</evidence>
<evidence type="ECO:0000256" key="5">
    <source>
        <dbReference type="ARBA" id="ARBA00022741"/>
    </source>
</evidence>
<dbReference type="Gene3D" id="3.30.420.40">
    <property type="match status" value="2"/>
</dbReference>
<dbReference type="InterPro" id="IPR012340">
    <property type="entry name" value="NA-bd_OB-fold"/>
</dbReference>
<dbReference type="Gene3D" id="2.40.50.140">
    <property type="entry name" value="Nucleic acid-binding proteins"/>
    <property type="match status" value="1"/>
</dbReference>
<evidence type="ECO:0000256" key="3">
    <source>
        <dbReference type="ARBA" id="ARBA00012099"/>
    </source>
</evidence>
<feature type="domain" description="Carbohydrate kinase FGGY C-terminal" evidence="11">
    <location>
        <begin position="298"/>
        <end position="486"/>
    </location>
</feature>
<evidence type="ECO:0000259" key="10">
    <source>
        <dbReference type="Pfam" id="PF00370"/>
    </source>
</evidence>
<keyword evidence="8" id="KW-0067">ATP-binding</keyword>
<evidence type="ECO:0000313" key="14">
    <source>
        <dbReference type="Proteomes" id="UP001178507"/>
    </source>
</evidence>
<dbReference type="Pfam" id="PF00370">
    <property type="entry name" value="FGGY_N"/>
    <property type="match status" value="1"/>
</dbReference>
<dbReference type="InterPro" id="IPR042018">
    <property type="entry name" value="GK1-3_metazoan-type"/>
</dbReference>
<dbReference type="GO" id="GO:0006071">
    <property type="term" value="P:glycerol metabolic process"/>
    <property type="evidence" value="ECO:0007669"/>
    <property type="project" value="UniProtKB-KW"/>
</dbReference>
<evidence type="ECO:0000256" key="4">
    <source>
        <dbReference type="ARBA" id="ARBA00022679"/>
    </source>
</evidence>
<organism evidence="13 14">
    <name type="scientific">Effrenium voratum</name>
    <dbReference type="NCBI Taxonomy" id="2562239"/>
    <lineage>
        <taxon>Eukaryota</taxon>
        <taxon>Sar</taxon>
        <taxon>Alveolata</taxon>
        <taxon>Dinophyceae</taxon>
        <taxon>Suessiales</taxon>
        <taxon>Symbiodiniaceae</taxon>
        <taxon>Effrenium</taxon>
    </lineage>
</organism>
<dbReference type="Pfam" id="PF02782">
    <property type="entry name" value="FGGY_C"/>
    <property type="match status" value="1"/>
</dbReference>
<comment type="caution">
    <text evidence="13">The sequence shown here is derived from an EMBL/GenBank/DDBJ whole genome shotgun (WGS) entry which is preliminary data.</text>
</comment>
<keyword evidence="7" id="KW-0319">Glycerol metabolism</keyword>
<dbReference type="AlphaFoldDB" id="A0AA36ITQ7"/>
<name>A0AA36ITQ7_9DINO</name>
<dbReference type="PANTHER" id="PTHR10196:SF69">
    <property type="entry name" value="GLYCEROL KINASE"/>
    <property type="match status" value="1"/>
</dbReference>
<dbReference type="SUPFAM" id="SSF53067">
    <property type="entry name" value="Actin-like ATPase domain"/>
    <property type="match status" value="2"/>
</dbReference>
<dbReference type="GO" id="GO:0006641">
    <property type="term" value="P:triglyceride metabolic process"/>
    <property type="evidence" value="ECO:0007669"/>
    <property type="project" value="TreeGrafter"/>
</dbReference>
<evidence type="ECO:0000313" key="13">
    <source>
        <dbReference type="EMBL" id="CAJ1393342.1"/>
    </source>
</evidence>
<dbReference type="InterPro" id="IPR005999">
    <property type="entry name" value="Glycerol_kin"/>
</dbReference>
<dbReference type="PANTHER" id="PTHR10196">
    <property type="entry name" value="SUGAR KINASE"/>
    <property type="match status" value="1"/>
</dbReference>
<keyword evidence="6" id="KW-0418">Kinase</keyword>
<dbReference type="InterPro" id="IPR043129">
    <property type="entry name" value="ATPase_NBD"/>
</dbReference>
<dbReference type="NCBIfam" id="TIGR01311">
    <property type="entry name" value="glycerol_kin"/>
    <property type="match status" value="1"/>
</dbReference>
<dbReference type="Pfam" id="PF21473">
    <property type="entry name" value="OB_Ssb-like"/>
    <property type="match status" value="1"/>
</dbReference>
<dbReference type="SUPFAM" id="SSF50249">
    <property type="entry name" value="Nucleic acid-binding proteins"/>
    <property type="match status" value="1"/>
</dbReference>
<dbReference type="NCBIfam" id="NF000756">
    <property type="entry name" value="PRK00047.1"/>
    <property type="match status" value="1"/>
</dbReference>
<comment type="similarity">
    <text evidence="2">Belongs to the FGGY kinase family.</text>
</comment>
<dbReference type="GO" id="GO:0005524">
    <property type="term" value="F:ATP binding"/>
    <property type="evidence" value="ECO:0007669"/>
    <property type="project" value="UniProtKB-KW"/>
</dbReference>
<dbReference type="CDD" id="cd07792">
    <property type="entry name" value="ASKHA_NBD_FGGY_GK1-3-like"/>
    <property type="match status" value="1"/>
</dbReference>
<evidence type="ECO:0000256" key="1">
    <source>
        <dbReference type="ARBA" id="ARBA00005190"/>
    </source>
</evidence>
<feature type="domain" description="Carbohydrate kinase FGGY N-terminal" evidence="10">
    <location>
        <begin position="37"/>
        <end position="287"/>
    </location>
</feature>
<dbReference type="FunFam" id="3.30.420.40:FF:000086">
    <property type="entry name" value="Glycerol kinase"/>
    <property type="match status" value="1"/>
</dbReference>
<evidence type="ECO:0000256" key="7">
    <source>
        <dbReference type="ARBA" id="ARBA00022798"/>
    </source>
</evidence>
<reference evidence="13" key="1">
    <citation type="submission" date="2023-08" db="EMBL/GenBank/DDBJ databases">
        <authorList>
            <person name="Chen Y."/>
            <person name="Shah S."/>
            <person name="Dougan E. K."/>
            <person name="Thang M."/>
            <person name="Chan C."/>
        </authorList>
    </citation>
    <scope>NUCLEOTIDE SEQUENCE</scope>
</reference>
<evidence type="ECO:0000256" key="9">
    <source>
        <dbReference type="ARBA" id="ARBA00043149"/>
    </source>
</evidence>
<dbReference type="InterPro" id="IPR018484">
    <property type="entry name" value="FGGY_N"/>
</dbReference>
<feature type="domain" description="Single-stranded DNA binding protein Ssb-like OB fold" evidence="12">
    <location>
        <begin position="564"/>
        <end position="644"/>
    </location>
</feature>
<dbReference type="EC" id="2.7.1.30" evidence="3"/>
<dbReference type="GO" id="GO:0005739">
    <property type="term" value="C:mitochondrion"/>
    <property type="evidence" value="ECO:0007669"/>
    <property type="project" value="TreeGrafter"/>
</dbReference>
<dbReference type="InterPro" id="IPR048970">
    <property type="entry name" value="OB_Ssb-like"/>
</dbReference>
<comment type="pathway">
    <text evidence="1">Polyol metabolism; glycerol degradation via glycerol kinase pathway; sn-glycerol 3-phosphate from glycerol: step 1/1.</text>
</comment>
<protein>
    <recommendedName>
        <fullName evidence="3">glycerol kinase</fullName>
        <ecNumber evidence="3">2.7.1.30</ecNumber>
    </recommendedName>
    <alternativeName>
        <fullName evidence="9">ATP:glycerol 3-phosphotransferase</fullName>
    </alternativeName>
</protein>
<dbReference type="Proteomes" id="UP001178507">
    <property type="component" value="Unassembled WGS sequence"/>
</dbReference>
<dbReference type="FunFam" id="3.30.420.40:FF:000108">
    <property type="entry name" value="Glycerol kinase, glycosomal"/>
    <property type="match status" value="1"/>
</dbReference>
<evidence type="ECO:0000256" key="6">
    <source>
        <dbReference type="ARBA" id="ARBA00022777"/>
    </source>
</evidence>
<proteinExistence type="inferred from homology"/>
<dbReference type="InterPro" id="IPR018485">
    <property type="entry name" value="FGGY_C"/>
</dbReference>
<evidence type="ECO:0000259" key="12">
    <source>
        <dbReference type="Pfam" id="PF21473"/>
    </source>
</evidence>
<evidence type="ECO:0000256" key="2">
    <source>
        <dbReference type="ARBA" id="ARBA00009156"/>
    </source>
</evidence>
<dbReference type="GO" id="GO:0046167">
    <property type="term" value="P:glycerol-3-phosphate biosynthetic process"/>
    <property type="evidence" value="ECO:0007669"/>
    <property type="project" value="TreeGrafter"/>
</dbReference>
<dbReference type="InterPro" id="IPR018483">
    <property type="entry name" value="Carb_kinase_FGGY_CS"/>
</dbReference>
<keyword evidence="5" id="KW-0547">Nucleotide-binding</keyword>
<keyword evidence="14" id="KW-1185">Reference proteome</keyword>
<sequence length="667" mass="73313">MGWSLAFTGLRLTSRPRLFGVLGGFGSVRKIAMAPSYVLAIDQGTTSTRAILFDKNGQVSATQQAEFPQYYPQAGWTEHDPEEILQGAIECTEGAMKKVGAKKEDIAGIGITNQRESTVAWDKATGKPLCRAIVWLDLRTSDTVAKLAEEQGGRGAFRKKTGLPISTYFSAVKMRWMIDNVPEVKKAMDEERCCFGTIESWLIYKLSGGADGGVHITDISNASRYMLMNIHTCEWDEAVCNQVGVSMKALPSIKSNSEVYGHVKSVPSLEGLPISGALGDQHAALLGHGCLEVGTSKNTYGTGCFMLLNTGGDAVESKNGLLTTIAYKLGPEERTTYALEGSVACAGRVVQWLRDNMGVISSSKDVETLASKVEDTGGLTLVPAFSGLFAPHWRDDARAVAVGMTLYTSREHMCRAALESTCFQAVDIMEAMQHDTGLKIKDMRVDGGMTVNNLLMQMQADFLGMEVLRSKMAEATALGAALAAGLSVGFYDKKETVRDMIQKAGGYEHFKPETTYAQRQHLQERWKDALKRAMNLAKWDPRKKPMDKPVVLKKPKFSKVNQVKPEMKGVNLQLKVVKLPEEVKSHQDWHDVVCGDDTGTVTLHLTPHQFLPCEVGGYIRVQNGRSRMKGGYIRLEVDKWGKVSQAEDTKFDVNLKNDISAVEYELK</sequence>
<evidence type="ECO:0000259" key="11">
    <source>
        <dbReference type="Pfam" id="PF02782"/>
    </source>
</evidence>